<organism evidence="3 4">
    <name type="scientific">Lutimaribacter marinistellae</name>
    <dbReference type="NCBI Taxonomy" id="1820329"/>
    <lineage>
        <taxon>Bacteria</taxon>
        <taxon>Pseudomonadati</taxon>
        <taxon>Pseudomonadota</taxon>
        <taxon>Alphaproteobacteria</taxon>
        <taxon>Rhodobacterales</taxon>
        <taxon>Roseobacteraceae</taxon>
        <taxon>Lutimaribacter</taxon>
    </lineage>
</organism>
<keyword evidence="4" id="KW-1185">Reference proteome</keyword>
<evidence type="ECO:0000313" key="4">
    <source>
        <dbReference type="Proteomes" id="UP001595629"/>
    </source>
</evidence>
<feature type="domain" description="Tyr recombinase" evidence="2">
    <location>
        <begin position="254"/>
        <end position="434"/>
    </location>
</feature>
<gene>
    <name evidence="3" type="ORF">ACFORG_08315</name>
</gene>
<evidence type="ECO:0000259" key="2">
    <source>
        <dbReference type="PROSITE" id="PS51898"/>
    </source>
</evidence>
<sequence>MAGLIKRNGTWHLRMRVPVRYSSVEHRKELHRSLKTGDRKQAEARRAIVEAQILDELDARLAVQGPSDRESRFEAIAKLSSNRGYAYKTAGELAGGPIEDVLGRVTKLIASGDEPGSLASQALLGAVERPRLTLTAVAESMAERFEEEVKYKTPKQRDTWGARWTRPASKLVSFLGYDPVLEELQRQEALSFVGSLKKQVLEGNLKGGSAKKDIQNLNLLWKKYHLSIGVDETEIPRSPFRGLGAGLDRNDTEGRKKEVPIEYINRIVAPGALGALNQDLADIILVLVETGCRQNEVTDIPPDSIFLDHVIPHIWVRHETGDNAREVKNKVTSRPVPLVGVALQAMKRHPSGFPRYRGKGTFSGSANLRLKQLALLPEGVTIGGLRHSFETRLKNAGVHSDDRGELMGHSVRRIRGREHYGDQMSLERRLQFHQLIELQPKNENIHYLDRNQL</sequence>
<evidence type="ECO:0000256" key="1">
    <source>
        <dbReference type="ARBA" id="ARBA00023172"/>
    </source>
</evidence>
<reference evidence="4" key="1">
    <citation type="journal article" date="2019" name="Int. J. Syst. Evol. Microbiol.">
        <title>The Global Catalogue of Microorganisms (GCM) 10K type strain sequencing project: providing services to taxonomists for standard genome sequencing and annotation.</title>
        <authorList>
            <consortium name="The Broad Institute Genomics Platform"/>
            <consortium name="The Broad Institute Genome Sequencing Center for Infectious Disease"/>
            <person name="Wu L."/>
            <person name="Ma J."/>
        </authorList>
    </citation>
    <scope>NUCLEOTIDE SEQUENCE [LARGE SCALE GENOMIC DNA]</scope>
    <source>
        <strain evidence="4">KCTC 42911</strain>
    </source>
</reference>
<dbReference type="InterPro" id="IPR011010">
    <property type="entry name" value="DNA_brk_join_enz"/>
</dbReference>
<dbReference type="EMBL" id="JBHRXI010000006">
    <property type="protein sequence ID" value="MFC3613761.1"/>
    <property type="molecule type" value="Genomic_DNA"/>
</dbReference>
<evidence type="ECO:0000313" key="3">
    <source>
        <dbReference type="EMBL" id="MFC3613761.1"/>
    </source>
</evidence>
<proteinExistence type="predicted"/>
<protein>
    <submittedName>
        <fullName evidence="3">DUF6538 domain-containing protein</fullName>
    </submittedName>
</protein>
<dbReference type="SUPFAM" id="SSF56349">
    <property type="entry name" value="DNA breaking-rejoining enzymes"/>
    <property type="match status" value="1"/>
</dbReference>
<keyword evidence="1" id="KW-0233">DNA recombination</keyword>
<dbReference type="RefSeq" id="WP_386734949.1">
    <property type="nucleotide sequence ID" value="NZ_JBHRXI010000006.1"/>
</dbReference>
<dbReference type="PROSITE" id="PS51898">
    <property type="entry name" value="TYR_RECOMBINASE"/>
    <property type="match status" value="1"/>
</dbReference>
<dbReference type="InterPro" id="IPR013762">
    <property type="entry name" value="Integrase-like_cat_sf"/>
</dbReference>
<dbReference type="Gene3D" id="1.10.443.10">
    <property type="entry name" value="Intergrase catalytic core"/>
    <property type="match status" value="1"/>
</dbReference>
<dbReference type="Proteomes" id="UP001595629">
    <property type="component" value="Unassembled WGS sequence"/>
</dbReference>
<dbReference type="Pfam" id="PF20172">
    <property type="entry name" value="DUF6538"/>
    <property type="match status" value="1"/>
</dbReference>
<dbReference type="InterPro" id="IPR046668">
    <property type="entry name" value="DUF6538"/>
</dbReference>
<name>A0ABV7TEP6_9RHOB</name>
<dbReference type="InterPro" id="IPR002104">
    <property type="entry name" value="Integrase_catalytic"/>
</dbReference>
<accession>A0ABV7TEP6</accession>
<comment type="caution">
    <text evidence="3">The sequence shown here is derived from an EMBL/GenBank/DDBJ whole genome shotgun (WGS) entry which is preliminary data.</text>
</comment>